<dbReference type="InterPro" id="IPR052707">
    <property type="entry name" value="OsmC_Ohr_Peroxiredoxin"/>
</dbReference>
<dbReference type="EMBL" id="BMUL01000026">
    <property type="protein sequence ID" value="GHB09564.1"/>
    <property type="molecule type" value="Genomic_DNA"/>
</dbReference>
<organism evidence="1 2">
    <name type="scientific">Streptomyces termitum</name>
    <dbReference type="NCBI Taxonomy" id="67368"/>
    <lineage>
        <taxon>Bacteria</taxon>
        <taxon>Bacillati</taxon>
        <taxon>Actinomycetota</taxon>
        <taxon>Actinomycetes</taxon>
        <taxon>Kitasatosporales</taxon>
        <taxon>Streptomycetaceae</taxon>
        <taxon>Streptomyces</taxon>
    </lineage>
</organism>
<reference evidence="1" key="1">
    <citation type="journal article" date="2014" name="Int. J. Syst. Evol. Microbiol.">
        <title>Complete genome sequence of Corynebacterium casei LMG S-19264T (=DSM 44701T), isolated from a smear-ripened cheese.</title>
        <authorList>
            <consortium name="US DOE Joint Genome Institute (JGI-PGF)"/>
            <person name="Walter F."/>
            <person name="Albersmeier A."/>
            <person name="Kalinowski J."/>
            <person name="Ruckert C."/>
        </authorList>
    </citation>
    <scope>NUCLEOTIDE SEQUENCE</scope>
    <source>
        <strain evidence="1">JCM 4518</strain>
    </source>
</reference>
<dbReference type="PANTHER" id="PTHR42830">
    <property type="entry name" value="OSMOTICALLY INDUCIBLE FAMILY PROTEIN"/>
    <property type="match status" value="1"/>
</dbReference>
<dbReference type="AlphaFoldDB" id="A0A918WBP0"/>
<dbReference type="Pfam" id="PF02566">
    <property type="entry name" value="OsmC"/>
    <property type="match status" value="1"/>
</dbReference>
<gene>
    <name evidence="1" type="ORF">GCM10010305_60520</name>
</gene>
<dbReference type="InterPro" id="IPR019904">
    <property type="entry name" value="Peroxiredoxin_OsmC"/>
</dbReference>
<dbReference type="Proteomes" id="UP000644020">
    <property type="component" value="Unassembled WGS sequence"/>
</dbReference>
<comment type="caution">
    <text evidence="1">The sequence shown here is derived from an EMBL/GenBank/DDBJ whole genome shotgun (WGS) entry which is preliminary data.</text>
</comment>
<accession>A0A918WBP0</accession>
<evidence type="ECO:0000313" key="2">
    <source>
        <dbReference type="Proteomes" id="UP000644020"/>
    </source>
</evidence>
<sequence>MATVRHAHTVWEGDLLKGSGVVSLDSSGLGSYDVSWPARSEEPNGKTSPEELIAAAHSACFSMALSHGLAGAGTPPTRLETKADVTFQPGEGITGIHLTVRGEVPGLDAGQFQEAAEGAKKNCPVSQALAGTTITLTAELA</sequence>
<proteinExistence type="predicted"/>
<dbReference type="GO" id="GO:0004601">
    <property type="term" value="F:peroxidase activity"/>
    <property type="evidence" value="ECO:0007669"/>
    <property type="project" value="InterPro"/>
</dbReference>
<dbReference type="GO" id="GO:0006979">
    <property type="term" value="P:response to oxidative stress"/>
    <property type="evidence" value="ECO:0007669"/>
    <property type="project" value="InterPro"/>
</dbReference>
<protein>
    <submittedName>
        <fullName evidence="1">Peroxiredoxin</fullName>
    </submittedName>
</protein>
<dbReference type="NCBIfam" id="TIGR03562">
    <property type="entry name" value="osmo_induc_OsmC"/>
    <property type="match status" value="1"/>
</dbReference>
<dbReference type="InterPro" id="IPR015946">
    <property type="entry name" value="KH_dom-like_a/b"/>
</dbReference>
<dbReference type="PANTHER" id="PTHR42830:SF1">
    <property type="entry name" value="OSMOTICALLY INDUCIBLE FAMILY PROTEIN"/>
    <property type="match status" value="1"/>
</dbReference>
<reference evidence="1" key="2">
    <citation type="submission" date="2020-09" db="EMBL/GenBank/DDBJ databases">
        <authorList>
            <person name="Sun Q."/>
            <person name="Ohkuma M."/>
        </authorList>
    </citation>
    <scope>NUCLEOTIDE SEQUENCE</scope>
    <source>
        <strain evidence="1">JCM 4518</strain>
    </source>
</reference>
<dbReference type="SUPFAM" id="SSF82784">
    <property type="entry name" value="OsmC-like"/>
    <property type="match status" value="1"/>
</dbReference>
<evidence type="ECO:0000313" key="1">
    <source>
        <dbReference type="EMBL" id="GHB09564.1"/>
    </source>
</evidence>
<name>A0A918WBP0_9ACTN</name>
<dbReference type="InterPro" id="IPR036102">
    <property type="entry name" value="OsmC/Ohrsf"/>
</dbReference>
<dbReference type="InterPro" id="IPR003718">
    <property type="entry name" value="OsmC/Ohr_fam"/>
</dbReference>
<keyword evidence="2" id="KW-1185">Reference proteome</keyword>
<dbReference type="Gene3D" id="3.30.300.20">
    <property type="match status" value="1"/>
</dbReference>
<dbReference type="RefSeq" id="WP_189983245.1">
    <property type="nucleotide sequence ID" value="NZ_BMUL01000026.1"/>
</dbReference>